<dbReference type="OrthoDB" id="9813630at2"/>
<proteinExistence type="predicted"/>
<protein>
    <submittedName>
        <fullName evidence="2">Glyoxalase</fullName>
    </submittedName>
</protein>
<reference evidence="2 3" key="1">
    <citation type="submission" date="2013-08" db="EMBL/GenBank/DDBJ databases">
        <authorList>
            <person name="Huang J."/>
            <person name="Wang G."/>
        </authorList>
    </citation>
    <scope>NUCLEOTIDE SEQUENCE [LARGE SCALE GENOMIC DNA]</scope>
    <source>
        <strain evidence="2 3">JSM 076056</strain>
    </source>
</reference>
<dbReference type="eggNOG" id="COG0346">
    <property type="taxonomic scope" value="Bacteria"/>
</dbReference>
<dbReference type="PANTHER" id="PTHR39175:SF1">
    <property type="entry name" value="FAMILY PROTEIN, PUTATIVE (AFU_ORTHOLOGUE AFUA_3G15060)-RELATED"/>
    <property type="match status" value="1"/>
</dbReference>
<dbReference type="PROSITE" id="PS51819">
    <property type="entry name" value="VOC"/>
    <property type="match status" value="1"/>
</dbReference>
<accession>A0A0A5GFH0</accession>
<evidence type="ECO:0000313" key="3">
    <source>
        <dbReference type="Proteomes" id="UP000030528"/>
    </source>
</evidence>
<dbReference type="InterPro" id="IPR029068">
    <property type="entry name" value="Glyas_Bleomycin-R_OHBP_Dase"/>
</dbReference>
<dbReference type="Proteomes" id="UP000030528">
    <property type="component" value="Unassembled WGS sequence"/>
</dbReference>
<keyword evidence="3" id="KW-1185">Reference proteome</keyword>
<gene>
    <name evidence="2" type="ORF">N781_02695</name>
</gene>
<dbReference type="Gene3D" id="3.10.180.10">
    <property type="entry name" value="2,3-Dihydroxybiphenyl 1,2-Dioxygenase, domain 1"/>
    <property type="match status" value="1"/>
</dbReference>
<dbReference type="InterPro" id="IPR037523">
    <property type="entry name" value="VOC_core"/>
</dbReference>
<evidence type="ECO:0000313" key="2">
    <source>
        <dbReference type="EMBL" id="KGX91961.1"/>
    </source>
</evidence>
<organism evidence="2 3">
    <name type="scientific">Pontibacillus halophilus JSM 076056 = DSM 19796</name>
    <dbReference type="NCBI Taxonomy" id="1385510"/>
    <lineage>
        <taxon>Bacteria</taxon>
        <taxon>Bacillati</taxon>
        <taxon>Bacillota</taxon>
        <taxon>Bacilli</taxon>
        <taxon>Bacillales</taxon>
        <taxon>Bacillaceae</taxon>
        <taxon>Pontibacillus</taxon>
    </lineage>
</organism>
<evidence type="ECO:0000259" key="1">
    <source>
        <dbReference type="PROSITE" id="PS51819"/>
    </source>
</evidence>
<dbReference type="EMBL" id="AVPE01000008">
    <property type="protein sequence ID" value="KGX91961.1"/>
    <property type="molecule type" value="Genomic_DNA"/>
</dbReference>
<dbReference type="RefSeq" id="WP_026799382.1">
    <property type="nucleotide sequence ID" value="NZ_AULI01000002.1"/>
</dbReference>
<dbReference type="STRING" id="1385510.GCA_000425205_00597"/>
<dbReference type="AlphaFoldDB" id="A0A0A5GFH0"/>
<feature type="domain" description="VOC" evidence="1">
    <location>
        <begin position="7"/>
        <end position="121"/>
    </location>
</feature>
<dbReference type="SUPFAM" id="SSF54593">
    <property type="entry name" value="Glyoxalase/Bleomycin resistance protein/Dihydroxybiphenyl dioxygenase"/>
    <property type="match status" value="1"/>
</dbReference>
<dbReference type="PANTHER" id="PTHR39175">
    <property type="entry name" value="FAMILY PROTEIN, PUTATIVE (AFU_ORTHOLOGUE AFUA_3G15060)-RELATED"/>
    <property type="match status" value="1"/>
</dbReference>
<sequence length="122" mass="13883">MSFLIKGIDHVQVAAPEGSEEAARLFYGEQLGLPEMDKPEALKRNGGVWFQCGMHELHIGVEATFTSARKAHPAIEVEEIEALMEHLENVHISYRVDESIPGVKRIYVHDPFDNRLEFIQRN</sequence>
<comment type="caution">
    <text evidence="2">The sequence shown here is derived from an EMBL/GenBank/DDBJ whole genome shotgun (WGS) entry which is preliminary data.</text>
</comment>
<name>A0A0A5GFH0_9BACI</name>